<gene>
    <name evidence="3" type="ORF">SAMN02910297_00621</name>
</gene>
<evidence type="ECO:0000259" key="2">
    <source>
        <dbReference type="SMART" id="SM00460"/>
    </source>
</evidence>
<evidence type="ECO:0000313" key="4">
    <source>
        <dbReference type="Proteomes" id="UP000183442"/>
    </source>
</evidence>
<feature type="region of interest" description="Disordered" evidence="1">
    <location>
        <begin position="15"/>
        <end position="121"/>
    </location>
</feature>
<reference evidence="4" key="1">
    <citation type="submission" date="2016-10" db="EMBL/GenBank/DDBJ databases">
        <authorList>
            <person name="Varghese N."/>
        </authorList>
    </citation>
    <scope>NUCLEOTIDE SEQUENCE [LARGE SCALE GENOMIC DNA]</scope>
    <source>
        <strain evidence="4">DSM 16632</strain>
    </source>
</reference>
<feature type="compositionally biased region" description="Low complexity" evidence="1">
    <location>
        <begin position="15"/>
        <end position="30"/>
    </location>
</feature>
<protein>
    <submittedName>
        <fullName evidence="3">Ig-like domain (Group 3)</fullName>
    </submittedName>
</protein>
<feature type="compositionally biased region" description="Polar residues" evidence="1">
    <location>
        <begin position="96"/>
        <end position="110"/>
    </location>
</feature>
<name>A0A1I4GXP1_METOL</name>
<dbReference type="PANTHER" id="PTHR33490">
    <property type="entry name" value="BLR5614 PROTEIN-RELATED"/>
    <property type="match status" value="1"/>
</dbReference>
<dbReference type="AlphaFoldDB" id="A0A1I4GXP1"/>
<accession>A0A1I4GXP1</accession>
<feature type="domain" description="Transglutaminase-like" evidence="2">
    <location>
        <begin position="957"/>
        <end position="1019"/>
    </location>
</feature>
<dbReference type="Proteomes" id="UP000183442">
    <property type="component" value="Unassembled WGS sequence"/>
</dbReference>
<dbReference type="Pfam" id="PF01841">
    <property type="entry name" value="Transglut_core"/>
    <property type="match status" value="1"/>
</dbReference>
<dbReference type="InterPro" id="IPR013783">
    <property type="entry name" value="Ig-like_fold"/>
</dbReference>
<dbReference type="PANTHER" id="PTHR33490:SF3">
    <property type="entry name" value="CONSERVED INTEGRAL MEMBRANE PROTEIN"/>
    <property type="match status" value="1"/>
</dbReference>
<feature type="compositionally biased region" description="Low complexity" evidence="1">
    <location>
        <begin position="48"/>
        <end position="95"/>
    </location>
</feature>
<evidence type="ECO:0000313" key="3">
    <source>
        <dbReference type="EMBL" id="SFL34320.1"/>
    </source>
</evidence>
<sequence length="1046" mass="110261">MALFILSIASVSANNVSDSSDNQDSNILNSYDSLSSVSTYDDGENSDDSISSASSISSTGSASSISSAGSAGSASSISSTGSTGSDSYISSTNSDVSNGDESSINSISPTNSDSNSYDISSIGVNNSSTDASSSSVSGGNSSAGVLSSSVVNNSLNDVGNSTRRNTKNTTVIEASSTSVLRGGYYYVTLKDTNSKKLLSGKSITFRFNGSKYTKTTNSNGVAGLLLNASPGNYLIYYSYAGDSNYENYSNSANIKILKTPTTLVNSGSSIVNGKAYYLRLKDSRGNVLSGKTLSLTFNGKKYKKTTNSKGLVSLAIRATVAKTYKLTYSFAGDKNYSSSAGSASIKIKRATAVSGSGSTITKGNKYKVTLKNSKGKVLSRKTIVFTINGKNYTKTTNSKGVASLKISLTPNKKYKLTYKYAGSSYYGKSSKTVSLFVKTPTKFVNSGSSIAKGKTYYISLKDSDGKALAGKTVKLSYRGKTYKKTTNSKGTVGLKISSTIGYAYKLSYKYAGDSKYGSSSGFVKLKVKKGTSLTGPSSTTIIKGNKYTVKLKDSSAKALSGKTVTFNFNGKKYTKKTNSKGKASLTINAAAGKTYSFSYKYSGSSYYASSSSGTIKLSVKLKTNIANSGSSIMNGSNYKVTLKDSSGNPLANKKLSLSFNGKNYSQTTDSKGAASLNIDVSTPKKYILTYKFGGDNVYASSSGSVNLNVKSKTVFTVPQIVSASSTLKSYVEKNAKVSSTVSVNGISLDFASFTYLMSQALVNINSGKSSANIVLKDISSSYSNSSSSSINGNLTKANYIKLSNNLISYVNANSRLPNYINTSLGSVSPNLYSFGISKVLVFYSSNKRLANSLSLDASDVNGVGSSSSGYPSVNKKGNTSQYKAGLNEIANLTASQLKAYLTSSGNDALNSAIKNLANKLVSGKTTTWAKAEAIYNYVRDYISYSYYSNSKKGASGTLTSKSANCCDQANLVVALCRAANIPARFSHGKGCTFSSGLVTGHVWAQIYVDGVWYSADATSSRNSLGNIKNWNVKSFSNLNRYAHLPF</sequence>
<dbReference type="Gene3D" id="3.10.620.30">
    <property type="match status" value="1"/>
</dbReference>
<dbReference type="InterPro" id="IPR038765">
    <property type="entry name" value="Papain-like_cys_pep_sf"/>
</dbReference>
<dbReference type="RefSeq" id="WP_074798151.1">
    <property type="nucleotide sequence ID" value="NZ_FOTL01000007.1"/>
</dbReference>
<dbReference type="SUPFAM" id="SSF54001">
    <property type="entry name" value="Cysteine proteinases"/>
    <property type="match status" value="1"/>
</dbReference>
<dbReference type="EMBL" id="FOTL01000007">
    <property type="protein sequence ID" value="SFL34320.1"/>
    <property type="molecule type" value="Genomic_DNA"/>
</dbReference>
<dbReference type="InterPro" id="IPR002931">
    <property type="entry name" value="Transglutaminase-like"/>
</dbReference>
<dbReference type="Gene3D" id="2.60.40.10">
    <property type="entry name" value="Immunoglobulins"/>
    <property type="match status" value="3"/>
</dbReference>
<dbReference type="SMART" id="SM00460">
    <property type="entry name" value="TGc"/>
    <property type="match status" value="1"/>
</dbReference>
<evidence type="ECO:0000256" key="1">
    <source>
        <dbReference type="SAM" id="MobiDB-lite"/>
    </source>
</evidence>
<organism evidence="3 4">
    <name type="scientific">Methanobrevibacter olleyae</name>
    <dbReference type="NCBI Taxonomy" id="294671"/>
    <lineage>
        <taxon>Archaea</taxon>
        <taxon>Methanobacteriati</taxon>
        <taxon>Methanobacteriota</taxon>
        <taxon>Methanomada group</taxon>
        <taxon>Methanobacteria</taxon>
        <taxon>Methanobacteriales</taxon>
        <taxon>Methanobacteriaceae</taxon>
        <taxon>Methanobrevibacter</taxon>
    </lineage>
</organism>
<proteinExistence type="predicted"/>
<dbReference type="OrthoDB" id="18481at2157"/>
<feature type="compositionally biased region" description="Low complexity" evidence="1">
    <location>
        <begin position="111"/>
        <end position="121"/>
    </location>
</feature>